<dbReference type="SUPFAM" id="SSF109854">
    <property type="entry name" value="DinB/YfiT-like putative metalloenzymes"/>
    <property type="match status" value="1"/>
</dbReference>
<dbReference type="InterPro" id="IPR024775">
    <property type="entry name" value="DinB-like"/>
</dbReference>
<dbReference type="RefSeq" id="WP_185799478.1">
    <property type="nucleotide sequence ID" value="NZ_JACJVJ010000001.1"/>
</dbReference>
<evidence type="ECO:0000259" key="5">
    <source>
        <dbReference type="Pfam" id="PF03781"/>
    </source>
</evidence>
<dbReference type="InterPro" id="IPR005532">
    <property type="entry name" value="SUMF_dom"/>
</dbReference>
<name>A0A842HUR5_9SPHN</name>
<comment type="caution">
    <text evidence="7">The sequence shown here is derived from an EMBL/GenBank/DDBJ whole genome shotgun (WGS) entry which is preliminary data.</text>
</comment>
<dbReference type="InterPro" id="IPR051043">
    <property type="entry name" value="Sulfatase_Mod_Factor_Kinase"/>
</dbReference>
<keyword evidence="8" id="KW-1185">Reference proteome</keyword>
<dbReference type="PANTHER" id="PTHR23150">
    <property type="entry name" value="SULFATASE MODIFYING FACTOR 1, 2"/>
    <property type="match status" value="1"/>
</dbReference>
<dbReference type="SUPFAM" id="SSF56436">
    <property type="entry name" value="C-type lectin-like"/>
    <property type="match status" value="1"/>
</dbReference>
<protein>
    <submittedName>
        <fullName evidence="7">Ergothioneine biosynthesis protein EgtB</fullName>
    </submittedName>
</protein>
<feature type="domain" description="DinB-like" evidence="6">
    <location>
        <begin position="22"/>
        <end position="151"/>
    </location>
</feature>
<sequence length="436" mass="48805">MATRVNPHPLSTRSGDWLASRFAEVRGLTGALAAPLSDADATAQSMTDASPAKWHLAHVTWFFETFVLRDHVEGYELFDADWPFLFNSYYEAEGERHARPRRGMITRPSLDEVLAYRRHVDTALAAALPGLGERARELTELGLHHEQQHQELLLMDIQHLFAENPLEPAMFDAASASPGEAPGAIQWIEGRVGETAIGSNGLRDGPENGGAFAFDCEGPVHKIYLNPHALADRLITNGEWIEFIEAGGYRSHENWLMEGWDWIQKNRIEAPLYWRKEPNGRWYRFGLAGKQPIDLSAPVCHISYYEADAYANWTGFRLPTEGEWENAARDLDPAGGNQLDGAGEVRPRPASASGDGLKQMFGDCWEWTASAYLPHPGFRTAEGAVGEYNGKFMVGQYVLKGACCATPRGHSRASYRNFFYPHMRWQFAGLRLARDL</sequence>
<feature type="domain" description="Sulfatase-modifying factor enzyme-like" evidence="5">
    <location>
        <begin position="353"/>
        <end position="434"/>
    </location>
</feature>
<evidence type="ECO:0000256" key="3">
    <source>
        <dbReference type="ARBA" id="ARBA00037882"/>
    </source>
</evidence>
<gene>
    <name evidence="7" type="ORF">H6P80_00905</name>
</gene>
<dbReference type="Pfam" id="PF12867">
    <property type="entry name" value="DinB_2"/>
    <property type="match status" value="1"/>
</dbReference>
<reference evidence="7 8" key="1">
    <citation type="submission" date="2020-08" db="EMBL/GenBank/DDBJ databases">
        <title>Draft genome sequence of Parasphingopyxis sp. GrpM-11.</title>
        <authorList>
            <person name="Oh J."/>
            <person name="Roh D.-H."/>
        </authorList>
    </citation>
    <scope>NUCLEOTIDE SEQUENCE [LARGE SCALE GENOMIC DNA]</scope>
    <source>
        <strain evidence="7 8">GrpM-11</strain>
    </source>
</reference>
<dbReference type="Gene3D" id="3.90.1580.10">
    <property type="entry name" value="paralog of FGE (formylglycine-generating enzyme)"/>
    <property type="match status" value="1"/>
</dbReference>
<dbReference type="EMBL" id="JACJVJ010000001">
    <property type="protein sequence ID" value="MBC2776167.1"/>
    <property type="molecule type" value="Genomic_DNA"/>
</dbReference>
<dbReference type="InterPro" id="IPR017806">
    <property type="entry name" value="EgtB"/>
</dbReference>
<evidence type="ECO:0000313" key="8">
    <source>
        <dbReference type="Proteomes" id="UP000564378"/>
    </source>
</evidence>
<evidence type="ECO:0000313" key="7">
    <source>
        <dbReference type="EMBL" id="MBC2776167.1"/>
    </source>
</evidence>
<dbReference type="InterPro" id="IPR034660">
    <property type="entry name" value="DinB/YfiT-like"/>
</dbReference>
<dbReference type="AlphaFoldDB" id="A0A842HUR5"/>
<evidence type="ECO:0000256" key="2">
    <source>
        <dbReference type="ARBA" id="ARBA00023004"/>
    </source>
</evidence>
<dbReference type="Pfam" id="PF03781">
    <property type="entry name" value="FGE-sulfatase"/>
    <property type="match status" value="2"/>
</dbReference>
<evidence type="ECO:0000259" key="6">
    <source>
        <dbReference type="Pfam" id="PF12867"/>
    </source>
</evidence>
<organism evidence="7 8">
    <name type="scientific">Parasphingopyxis marina</name>
    <dbReference type="NCBI Taxonomy" id="2761622"/>
    <lineage>
        <taxon>Bacteria</taxon>
        <taxon>Pseudomonadati</taxon>
        <taxon>Pseudomonadota</taxon>
        <taxon>Alphaproteobacteria</taxon>
        <taxon>Sphingomonadales</taxon>
        <taxon>Sphingomonadaceae</taxon>
        <taxon>Parasphingopyxis</taxon>
    </lineage>
</organism>
<keyword evidence="1" id="KW-0560">Oxidoreductase</keyword>
<evidence type="ECO:0000256" key="4">
    <source>
        <dbReference type="SAM" id="MobiDB-lite"/>
    </source>
</evidence>
<dbReference type="GO" id="GO:0052699">
    <property type="term" value="P:ergothioneine biosynthetic process"/>
    <property type="evidence" value="ECO:0007669"/>
    <property type="project" value="InterPro"/>
</dbReference>
<feature type="domain" description="Sulfatase-modifying factor enzyme-like" evidence="5">
    <location>
        <begin position="212"/>
        <end position="330"/>
    </location>
</feature>
<comment type="pathway">
    <text evidence="3">Amino-acid biosynthesis; ergothioneine biosynthesis.</text>
</comment>
<dbReference type="NCBIfam" id="TIGR03440">
    <property type="entry name" value="egtB_TIGR03440"/>
    <property type="match status" value="1"/>
</dbReference>
<dbReference type="InterPro" id="IPR016187">
    <property type="entry name" value="CTDL_fold"/>
</dbReference>
<dbReference type="PANTHER" id="PTHR23150:SF36">
    <property type="entry name" value="HERCYNINE OXYGENASE"/>
    <property type="match status" value="1"/>
</dbReference>
<dbReference type="InterPro" id="IPR042095">
    <property type="entry name" value="SUMF_sf"/>
</dbReference>
<evidence type="ECO:0000256" key="1">
    <source>
        <dbReference type="ARBA" id="ARBA00023002"/>
    </source>
</evidence>
<keyword evidence="2" id="KW-0408">Iron</keyword>
<accession>A0A842HUR5</accession>
<proteinExistence type="predicted"/>
<feature type="region of interest" description="Disordered" evidence="4">
    <location>
        <begin position="327"/>
        <end position="354"/>
    </location>
</feature>
<dbReference type="Proteomes" id="UP000564378">
    <property type="component" value="Unassembled WGS sequence"/>
</dbReference>